<keyword evidence="2" id="KW-1185">Reference proteome</keyword>
<dbReference type="PANTHER" id="PTHR19446">
    <property type="entry name" value="REVERSE TRANSCRIPTASES"/>
    <property type="match status" value="1"/>
</dbReference>
<evidence type="ECO:0000313" key="3">
    <source>
        <dbReference type="WBParaSite" id="L893_g11116.t1"/>
    </source>
</evidence>
<dbReference type="WBParaSite" id="L893_g11116.t1">
    <property type="protein sequence ID" value="L893_g11116.t1"/>
    <property type="gene ID" value="L893_g11116"/>
</dbReference>
<feature type="region of interest" description="Disordered" evidence="1">
    <location>
        <begin position="53"/>
        <end position="116"/>
    </location>
</feature>
<sequence>MRSPEAPRQPLGYMDRMNLDTCTLVEHQAFALAQAEAHGICWDADLAGVDPDVEMSPPRPLTVGRKLMDSPEPSWKKVRKGSPSGESPSPRKRKVRRKTSAMKAPALDLGVGRPNPKSLVEVDHPIHGQTSEEAAAVQDGSRSPEMRATEYLLSKDLTSWRGVEEAAMAIPHMIRALSKGKDPLDKRHWGEKLVRPSEGDEGIGVQTCARGSRGRRAKGDPSSLSRGDWIRLYKESRVKCMSLLLPNTSVQCTIPKADVESYFTEVLSAPPALQYKLLLQQCKSLPTMDEDAQRRLVSPFSPSEVLAALSRSSTTPGPDGVSYSQLKRFDPSGRVLARLYTNCMAQSGVPACWKEAKTTLFYKKGDRNDLSNWRPITLSSRSGCRPSQT</sequence>
<protein>
    <submittedName>
        <fullName evidence="3">MBD domain-containing protein</fullName>
    </submittedName>
</protein>
<name>A0A1I7XZ89_9BILA</name>
<feature type="region of interest" description="Disordered" evidence="1">
    <location>
        <begin position="195"/>
        <end position="224"/>
    </location>
</feature>
<proteinExistence type="predicted"/>
<reference evidence="3" key="1">
    <citation type="submission" date="2016-11" db="UniProtKB">
        <authorList>
            <consortium name="WormBaseParasite"/>
        </authorList>
    </citation>
    <scope>IDENTIFICATION</scope>
</reference>
<dbReference type="AlphaFoldDB" id="A0A1I7XZ89"/>
<dbReference type="Proteomes" id="UP000095287">
    <property type="component" value="Unplaced"/>
</dbReference>
<evidence type="ECO:0000256" key="1">
    <source>
        <dbReference type="SAM" id="MobiDB-lite"/>
    </source>
</evidence>
<organism evidence="2 3">
    <name type="scientific">Steinernema glaseri</name>
    <dbReference type="NCBI Taxonomy" id="37863"/>
    <lineage>
        <taxon>Eukaryota</taxon>
        <taxon>Metazoa</taxon>
        <taxon>Ecdysozoa</taxon>
        <taxon>Nematoda</taxon>
        <taxon>Chromadorea</taxon>
        <taxon>Rhabditida</taxon>
        <taxon>Tylenchina</taxon>
        <taxon>Panagrolaimomorpha</taxon>
        <taxon>Strongyloidoidea</taxon>
        <taxon>Steinernematidae</taxon>
        <taxon>Steinernema</taxon>
    </lineage>
</organism>
<evidence type="ECO:0000313" key="2">
    <source>
        <dbReference type="Proteomes" id="UP000095287"/>
    </source>
</evidence>
<accession>A0A1I7XZ89</accession>
<feature type="compositionally biased region" description="Basic residues" evidence="1">
    <location>
        <begin position="90"/>
        <end position="100"/>
    </location>
</feature>